<dbReference type="InterPro" id="IPR029062">
    <property type="entry name" value="Class_I_gatase-like"/>
</dbReference>
<dbReference type="Gene3D" id="3.40.50.880">
    <property type="match status" value="1"/>
</dbReference>
<dbReference type="eggNOG" id="arCOG00769">
    <property type="taxonomic scope" value="Archaea"/>
</dbReference>
<evidence type="ECO:0000313" key="2">
    <source>
        <dbReference type="EMBL" id="ADN35414.1"/>
    </source>
</evidence>
<dbReference type="InterPro" id="IPR002818">
    <property type="entry name" value="DJ-1/PfpI"/>
</dbReference>
<feature type="domain" description="DJ-1/PfpI" evidence="1">
    <location>
        <begin position="5"/>
        <end position="179"/>
    </location>
</feature>
<reference evidence="2 3" key="1">
    <citation type="journal article" date="2010" name="Stand. Genomic Sci.">
        <title>Complete genome sequence of Methanoplanus petrolearius type strain (SEBR 4847).</title>
        <authorList>
            <person name="Brambilla E."/>
            <person name="Djao O.D."/>
            <person name="Daligault H."/>
            <person name="Lapidus A."/>
            <person name="Lucas S."/>
            <person name="Hammon N."/>
            <person name="Nolan M."/>
            <person name="Tice H."/>
            <person name="Cheng J.F."/>
            <person name="Han C."/>
            <person name="Tapia R."/>
            <person name="Goodwin L."/>
            <person name="Pitluck S."/>
            <person name="Liolios K."/>
            <person name="Ivanova N."/>
            <person name="Mavromatis K."/>
            <person name="Mikhailova N."/>
            <person name="Pati A."/>
            <person name="Chen A."/>
            <person name="Palaniappan K."/>
            <person name="Land M."/>
            <person name="Hauser L."/>
            <person name="Chang Y.J."/>
            <person name="Jeffries C.D."/>
            <person name="Rohde M."/>
            <person name="Spring S."/>
            <person name="Sikorski J."/>
            <person name="Goker M."/>
            <person name="Woyke T."/>
            <person name="Bristow J."/>
            <person name="Eisen J.A."/>
            <person name="Markowitz V."/>
            <person name="Hugenholtz P."/>
            <person name="Kyrpides N.C."/>
            <person name="Klenk H.P."/>
        </authorList>
    </citation>
    <scope>NUCLEOTIDE SEQUENCE [LARGE SCALE GENOMIC DNA]</scope>
    <source>
        <strain evidence="3">DSM 11571 / OCM 486 / SEBR 4847</strain>
    </source>
</reference>
<dbReference type="STRING" id="679926.Mpet_0640"/>
<accession>E1RI29</accession>
<dbReference type="GeneID" id="9743089"/>
<dbReference type="KEGG" id="mpi:Mpet_0640"/>
<dbReference type="AlphaFoldDB" id="E1RI29"/>
<sequence>MEYSKKMLIVIAPENFRDEELFEPLGILEENRIEYEIISTDKGRFRGMLGGYATATETISGILQLLEGGKGMKHYGGLMIVGGSGSKDYLWGNEELYTIVRYFDKAKMPIGAICLSPVVLARAGVIAGRHATVWPDKEAVREMEKHKAIYENKPFVSDGRFITANGPTAATEFGKRIAEAFLGEVIYTD</sequence>
<dbReference type="InterPro" id="IPR050325">
    <property type="entry name" value="Prot/Nucl_acid_deglycase"/>
</dbReference>
<dbReference type="RefSeq" id="WP_013328592.1">
    <property type="nucleotide sequence ID" value="NC_014507.1"/>
</dbReference>
<dbReference type="Proteomes" id="UP000006565">
    <property type="component" value="Chromosome"/>
</dbReference>
<organism evidence="2 3">
    <name type="scientific">Methanolacinia petrolearia (strain DSM 11571 / OCM 486 / SEBR 4847)</name>
    <name type="common">Methanoplanus petrolearius</name>
    <dbReference type="NCBI Taxonomy" id="679926"/>
    <lineage>
        <taxon>Archaea</taxon>
        <taxon>Methanobacteriati</taxon>
        <taxon>Methanobacteriota</taxon>
        <taxon>Stenosarchaea group</taxon>
        <taxon>Methanomicrobia</taxon>
        <taxon>Methanomicrobiales</taxon>
        <taxon>Methanomicrobiaceae</taxon>
        <taxon>Methanolacinia</taxon>
    </lineage>
</organism>
<dbReference type="GO" id="GO:0005737">
    <property type="term" value="C:cytoplasm"/>
    <property type="evidence" value="ECO:0007669"/>
    <property type="project" value="TreeGrafter"/>
</dbReference>
<evidence type="ECO:0000313" key="3">
    <source>
        <dbReference type="Proteomes" id="UP000006565"/>
    </source>
</evidence>
<dbReference type="SUPFAM" id="SSF52317">
    <property type="entry name" value="Class I glutamine amidotransferase-like"/>
    <property type="match status" value="1"/>
</dbReference>
<dbReference type="Pfam" id="PF01965">
    <property type="entry name" value="DJ-1_PfpI"/>
    <property type="match status" value="1"/>
</dbReference>
<gene>
    <name evidence="2" type="ordered locus">Mpet_0640</name>
</gene>
<evidence type="ECO:0000259" key="1">
    <source>
        <dbReference type="Pfam" id="PF01965"/>
    </source>
</evidence>
<dbReference type="PANTHER" id="PTHR48094:SF12">
    <property type="entry name" value="PARKINSON DISEASE PROTEIN 7 HOMOLOG"/>
    <property type="match status" value="1"/>
</dbReference>
<protein>
    <submittedName>
        <fullName evidence="2">ThiJ/PfpI domain protein</fullName>
    </submittedName>
</protein>
<dbReference type="EMBL" id="CP002117">
    <property type="protein sequence ID" value="ADN35414.1"/>
    <property type="molecule type" value="Genomic_DNA"/>
</dbReference>
<dbReference type="HOGENOM" id="CLU_000445_44_4_2"/>
<proteinExistence type="predicted"/>
<keyword evidence="3" id="KW-1185">Reference proteome</keyword>
<dbReference type="OrthoDB" id="82036at2157"/>
<dbReference type="PANTHER" id="PTHR48094">
    <property type="entry name" value="PROTEIN/NUCLEIC ACID DEGLYCASE DJ-1-RELATED"/>
    <property type="match status" value="1"/>
</dbReference>
<name>E1RI29_METP4</name>